<dbReference type="AlphaFoldDB" id="A0A1Z4VMJ1"/>
<dbReference type="CDD" id="cd00483">
    <property type="entry name" value="HPPK"/>
    <property type="match status" value="1"/>
</dbReference>
<keyword evidence="6" id="KW-0067">ATP-binding</keyword>
<evidence type="ECO:0000313" key="10">
    <source>
        <dbReference type="Proteomes" id="UP000218765"/>
    </source>
</evidence>
<dbReference type="EC" id="2.7.6.3" evidence="2"/>
<dbReference type="SUPFAM" id="SSF55083">
    <property type="entry name" value="6-hydroxymethyl-7,8-dihydropterin pyrophosphokinase, HPPK"/>
    <property type="match status" value="1"/>
</dbReference>
<dbReference type="GO" id="GO:0046656">
    <property type="term" value="P:folic acid biosynthetic process"/>
    <property type="evidence" value="ECO:0007669"/>
    <property type="project" value="UniProtKB-KW"/>
</dbReference>
<dbReference type="EMBL" id="AP018052">
    <property type="protein sequence ID" value="BAZ92846.1"/>
    <property type="molecule type" value="Genomic_DNA"/>
</dbReference>
<keyword evidence="3" id="KW-0808">Transferase</keyword>
<dbReference type="GO" id="GO:0016301">
    <property type="term" value="F:kinase activity"/>
    <property type="evidence" value="ECO:0007669"/>
    <property type="project" value="UniProtKB-KW"/>
</dbReference>
<keyword evidence="10" id="KW-1185">Reference proteome</keyword>
<dbReference type="UniPathway" id="UPA00077">
    <property type="reaction ID" value="UER00155"/>
</dbReference>
<evidence type="ECO:0000256" key="1">
    <source>
        <dbReference type="ARBA" id="ARBA00005051"/>
    </source>
</evidence>
<reference evidence="9 10" key="1">
    <citation type="submission" date="2017-05" db="EMBL/GenBank/DDBJ databases">
        <title>Thiocyanate degradation by Thiohalobacter thiocyanaticus FOKN1.</title>
        <authorList>
            <person name="Oshiki M."/>
            <person name="Fukushima T."/>
            <person name="Kawano S."/>
            <person name="Nakagawa J."/>
        </authorList>
    </citation>
    <scope>NUCLEOTIDE SEQUENCE [LARGE SCALE GENOMIC DNA]</scope>
    <source>
        <strain evidence="9 10">FOKN1</strain>
    </source>
</reference>
<dbReference type="PANTHER" id="PTHR43071:SF2">
    <property type="entry name" value="2-AMINO-4-HYDROXY-6-HYDROXYMETHYLDIHYDROPTERIDINE PYROPHOSPHOKINASE"/>
    <property type="match status" value="1"/>
</dbReference>
<evidence type="ECO:0000256" key="2">
    <source>
        <dbReference type="ARBA" id="ARBA00013253"/>
    </source>
</evidence>
<dbReference type="InterPro" id="IPR035907">
    <property type="entry name" value="Hppk_sf"/>
</dbReference>
<keyword evidence="4" id="KW-0547">Nucleotide-binding</keyword>
<proteinExistence type="predicted"/>
<evidence type="ECO:0000256" key="4">
    <source>
        <dbReference type="ARBA" id="ARBA00022741"/>
    </source>
</evidence>
<dbReference type="NCBIfam" id="TIGR01498">
    <property type="entry name" value="folK"/>
    <property type="match status" value="1"/>
</dbReference>
<gene>
    <name evidence="9" type="ORF">FOKN1_0442</name>
</gene>
<keyword evidence="5 9" id="KW-0418">Kinase</keyword>
<dbReference type="InterPro" id="IPR000550">
    <property type="entry name" value="Hppk"/>
</dbReference>
<accession>A0A1Z4VMJ1</accession>
<dbReference type="Pfam" id="PF01288">
    <property type="entry name" value="HPPK"/>
    <property type="match status" value="1"/>
</dbReference>
<comment type="pathway">
    <text evidence="1">Cofactor biosynthesis; tetrahydrofolate biosynthesis; 2-amino-4-hydroxy-6-hydroxymethyl-7,8-dihydropteridine diphosphate from 7,8-dihydroneopterin triphosphate: step 4/4.</text>
</comment>
<dbReference type="GO" id="GO:0005524">
    <property type="term" value="F:ATP binding"/>
    <property type="evidence" value="ECO:0007669"/>
    <property type="project" value="UniProtKB-KW"/>
</dbReference>
<evidence type="ECO:0000256" key="7">
    <source>
        <dbReference type="ARBA" id="ARBA00022909"/>
    </source>
</evidence>
<feature type="domain" description="7,8-dihydro-6-hydroxymethylpterin-pyrophosphokinase" evidence="8">
    <location>
        <begin position="85"/>
        <end position="96"/>
    </location>
</feature>
<dbReference type="KEGG" id="ttc:FOKN1_0442"/>
<dbReference type="GO" id="GO:0046654">
    <property type="term" value="P:tetrahydrofolate biosynthetic process"/>
    <property type="evidence" value="ECO:0007669"/>
    <property type="project" value="UniProtKB-UniPathway"/>
</dbReference>
<protein>
    <recommendedName>
        <fullName evidence="2">2-amino-4-hydroxy-6-hydroxymethyldihydropteridine diphosphokinase</fullName>
        <ecNumber evidence="2">2.7.6.3</ecNumber>
    </recommendedName>
</protein>
<dbReference type="OrthoDB" id="9790168at2"/>
<evidence type="ECO:0000313" key="9">
    <source>
        <dbReference type="EMBL" id="BAZ92846.1"/>
    </source>
</evidence>
<dbReference type="Gene3D" id="3.30.70.560">
    <property type="entry name" value="7,8-Dihydro-6-hydroxymethylpterin-pyrophosphokinase HPPK"/>
    <property type="match status" value="1"/>
</dbReference>
<organism evidence="9 10">
    <name type="scientific">Thiohalobacter thiocyanaticus</name>
    <dbReference type="NCBI Taxonomy" id="585455"/>
    <lineage>
        <taxon>Bacteria</taxon>
        <taxon>Pseudomonadati</taxon>
        <taxon>Pseudomonadota</taxon>
        <taxon>Gammaproteobacteria</taxon>
        <taxon>Thiohalobacterales</taxon>
        <taxon>Thiohalobacteraceae</taxon>
        <taxon>Thiohalobacter</taxon>
    </lineage>
</organism>
<sequence length="162" mass="18538">MAEVFVSIGSNIDRERNVARGIELLRARYGELRLSPVYETRAVGFDGENFYNLVAAFTTDAPVEVINDELHRIEDACGRDRSGPRFASRTLDIDLLLYDNEVRETGSMTLPRREITEQAFVLKPLADIAGERRHPVLGRTYNELWQAFDHNESDLHQVPFPF</sequence>
<dbReference type="PROSITE" id="PS00794">
    <property type="entry name" value="HPPK"/>
    <property type="match status" value="1"/>
</dbReference>
<dbReference type="Proteomes" id="UP000218765">
    <property type="component" value="Chromosome"/>
</dbReference>
<evidence type="ECO:0000256" key="3">
    <source>
        <dbReference type="ARBA" id="ARBA00022679"/>
    </source>
</evidence>
<evidence type="ECO:0000259" key="8">
    <source>
        <dbReference type="PROSITE" id="PS00794"/>
    </source>
</evidence>
<dbReference type="PANTHER" id="PTHR43071">
    <property type="entry name" value="2-AMINO-4-HYDROXY-6-HYDROXYMETHYLDIHYDROPTERIDINE PYROPHOSPHOKINASE"/>
    <property type="match status" value="1"/>
</dbReference>
<dbReference type="RefSeq" id="WP_096364292.1">
    <property type="nucleotide sequence ID" value="NZ_AP018052.1"/>
</dbReference>
<name>A0A1Z4VMJ1_9GAMM</name>
<evidence type="ECO:0000256" key="5">
    <source>
        <dbReference type="ARBA" id="ARBA00022777"/>
    </source>
</evidence>
<dbReference type="GO" id="GO:0003848">
    <property type="term" value="F:2-amino-4-hydroxy-6-hydroxymethyldihydropteridine diphosphokinase activity"/>
    <property type="evidence" value="ECO:0007669"/>
    <property type="project" value="UniProtKB-EC"/>
</dbReference>
<evidence type="ECO:0000256" key="6">
    <source>
        <dbReference type="ARBA" id="ARBA00022840"/>
    </source>
</evidence>
<keyword evidence="7" id="KW-0289">Folate biosynthesis</keyword>